<evidence type="ECO:0000313" key="4">
    <source>
        <dbReference type="EMBL" id="MBP2019336.1"/>
    </source>
</evidence>
<dbReference type="EMBL" id="JAGGLG010000026">
    <property type="protein sequence ID" value="MBP2019336.1"/>
    <property type="molecule type" value="Genomic_DNA"/>
</dbReference>
<gene>
    <name evidence="4" type="ORF">J2Z79_002763</name>
</gene>
<evidence type="ECO:0000256" key="1">
    <source>
        <dbReference type="SAM" id="MobiDB-lite"/>
    </source>
</evidence>
<organism evidence="4 5">
    <name type="scientific">Symbiobacterium terraclitae</name>
    <dbReference type="NCBI Taxonomy" id="557451"/>
    <lineage>
        <taxon>Bacteria</taxon>
        <taxon>Bacillati</taxon>
        <taxon>Bacillota</taxon>
        <taxon>Clostridia</taxon>
        <taxon>Eubacteriales</taxon>
        <taxon>Symbiobacteriaceae</taxon>
        <taxon>Symbiobacterium</taxon>
    </lineage>
</organism>
<keyword evidence="2" id="KW-0732">Signal</keyword>
<comment type="caution">
    <text evidence="4">The sequence shown here is derived from an EMBL/GenBank/DDBJ whole genome shotgun (WGS) entry which is preliminary data.</text>
</comment>
<protein>
    <submittedName>
        <fullName evidence="4">Outer membrane biosynthesis protein TonB</fullName>
    </submittedName>
</protein>
<dbReference type="InterPro" id="IPR012854">
    <property type="entry name" value="Cu_amine_oxidase-like_N"/>
</dbReference>
<dbReference type="RefSeq" id="WP_342589495.1">
    <property type="nucleotide sequence ID" value="NZ_JAGGLG010000026.1"/>
</dbReference>
<proteinExistence type="predicted"/>
<name>A0ABS4JWP3_9FIRM</name>
<reference evidence="4 5" key="1">
    <citation type="submission" date="2021-03" db="EMBL/GenBank/DDBJ databases">
        <title>Genomic Encyclopedia of Type Strains, Phase IV (KMG-IV): sequencing the most valuable type-strain genomes for metagenomic binning, comparative biology and taxonomic classification.</title>
        <authorList>
            <person name="Goeker M."/>
        </authorList>
    </citation>
    <scope>NUCLEOTIDE SEQUENCE [LARGE SCALE GENOMIC DNA]</scope>
    <source>
        <strain evidence="4 5">DSM 27138</strain>
    </source>
</reference>
<accession>A0ABS4JWP3</accession>
<feature type="signal peptide" evidence="2">
    <location>
        <begin position="1"/>
        <end position="28"/>
    </location>
</feature>
<evidence type="ECO:0000259" key="3">
    <source>
        <dbReference type="Pfam" id="PF07833"/>
    </source>
</evidence>
<feature type="compositionally biased region" description="Low complexity" evidence="1">
    <location>
        <begin position="165"/>
        <end position="178"/>
    </location>
</feature>
<evidence type="ECO:0000313" key="5">
    <source>
        <dbReference type="Proteomes" id="UP001519289"/>
    </source>
</evidence>
<feature type="domain" description="Copper amine oxidase-like N-terminal" evidence="3">
    <location>
        <begin position="203"/>
        <end position="323"/>
    </location>
</feature>
<feature type="chain" id="PRO_5047015607" evidence="2">
    <location>
        <begin position="29"/>
        <end position="333"/>
    </location>
</feature>
<keyword evidence="5" id="KW-1185">Reference proteome</keyword>
<dbReference type="Pfam" id="PF07833">
    <property type="entry name" value="Cu_amine_oxidN1"/>
    <property type="match status" value="1"/>
</dbReference>
<evidence type="ECO:0000256" key="2">
    <source>
        <dbReference type="SAM" id="SignalP"/>
    </source>
</evidence>
<feature type="region of interest" description="Disordered" evidence="1">
    <location>
        <begin position="140"/>
        <end position="193"/>
    </location>
</feature>
<sequence length="333" mass="35026">MHRSMKVISATVALGIVASLFAVSPALAAEEVRVDVQSGRGAYFTVTNVVERVEAFPVLLKAEAPVTVSFHGDTPLWVNVDEYDSIVVSGGFVMFGNHVRPVQFEGDSFTLTTPGYYHVMAAPEAAMATEVAIELVAPGAGEPATEPAEEPAAEPAEQPAEEPATEPAEQPAEQPVAEPAEEPAPEAQSEAVAAVPTPSTVLVNGEAVAFEAYNIDGYNYFKLRDLAAALSGSAKQFEVTWDEEKNAINLVSGTAYTPVGGELTASGEAAAQQATPTTAKVYVNGAEVEVTAYNIGGYNYFKLRDIAKAIDFGVTWDAETSTIGIDPASSYTE</sequence>
<dbReference type="Proteomes" id="UP001519289">
    <property type="component" value="Unassembled WGS sequence"/>
</dbReference>